<reference evidence="1 2" key="1">
    <citation type="submission" date="2013-06" db="EMBL/GenBank/DDBJ databases">
        <title>The Genome Sequence of Acinetobacter rudis CIP 110305.</title>
        <authorList>
            <consortium name="The Broad Institute Genome Sequencing Platform"/>
            <consortium name="The Broad Institute Genome Sequencing Center for Infectious Disease"/>
            <person name="Cerqueira G."/>
            <person name="Feldgarden M."/>
            <person name="Courvalin P."/>
            <person name="Perichon B."/>
            <person name="Grillot-Courvalin C."/>
            <person name="Clermont D."/>
            <person name="Rocha E."/>
            <person name="Yoon E.-J."/>
            <person name="Nemec A."/>
            <person name="Young S.K."/>
            <person name="Zeng Q."/>
            <person name="Gargeya S."/>
            <person name="Fitzgerald M."/>
            <person name="Abouelleil A."/>
            <person name="Alvarado L."/>
            <person name="Berlin A.M."/>
            <person name="Chapman S.B."/>
            <person name="Dewar J."/>
            <person name="Goldberg J."/>
            <person name="Griggs A."/>
            <person name="Gujja S."/>
            <person name="Hansen M."/>
            <person name="Howarth C."/>
            <person name="Imamovic A."/>
            <person name="Larimer J."/>
            <person name="McCowan C."/>
            <person name="Murphy C."/>
            <person name="Pearson M."/>
            <person name="Priest M."/>
            <person name="Roberts A."/>
            <person name="Saif S."/>
            <person name="Shea T."/>
            <person name="Sykes S."/>
            <person name="Wortman J."/>
            <person name="Nusbaum C."/>
            <person name="Birren B."/>
        </authorList>
    </citation>
    <scope>NUCLEOTIDE SEQUENCE [LARGE SCALE GENOMIC DNA]</scope>
    <source>
        <strain evidence="1 2">CIP 110305</strain>
    </source>
</reference>
<accession>S3MUS9</accession>
<comment type="caution">
    <text evidence="1">The sequence shown here is derived from an EMBL/GenBank/DDBJ whole genome shotgun (WGS) entry which is preliminary data.</text>
</comment>
<proteinExistence type="predicted"/>
<evidence type="ECO:0008006" key="3">
    <source>
        <dbReference type="Google" id="ProtNLM"/>
    </source>
</evidence>
<sequence length="183" mass="21241">MSLNVKYLPVYNYCEEHHLDMVGSAAEVMKEILNYQADRDLFFRYAIALRELPHRLLHKSKQSQKTFGLDNFTLLEKNGDQEVVFGLVGQFWKLDYGQVVIDSAESFLAFDQLGDAKLILYFSIEQLDDTRCRVTTETRVSCLGAKALSKFRPYWYLIRPVSGLIRHRILKQLQKSIAQSKNI</sequence>
<organism evidence="1 2">
    <name type="scientific">Acinetobacter rudis CIP 110305</name>
    <dbReference type="NCBI Taxonomy" id="421052"/>
    <lineage>
        <taxon>Bacteria</taxon>
        <taxon>Pseudomonadati</taxon>
        <taxon>Pseudomonadota</taxon>
        <taxon>Gammaproteobacteria</taxon>
        <taxon>Moraxellales</taxon>
        <taxon>Moraxellaceae</taxon>
        <taxon>Acinetobacter</taxon>
    </lineage>
</organism>
<dbReference type="eggNOG" id="ENOG50336H4">
    <property type="taxonomic scope" value="Bacteria"/>
</dbReference>
<gene>
    <name evidence="1" type="ORF">F945_03337</name>
</gene>
<dbReference type="HOGENOM" id="CLU_108535_0_0_6"/>
<name>S3MUS9_9GAMM</name>
<dbReference type="STRING" id="632955.GCA_000829675_03017"/>
<protein>
    <recommendedName>
        <fullName evidence="3">DUF2867 domain-containing protein</fullName>
    </recommendedName>
</protein>
<dbReference type="RefSeq" id="WP_016657704.1">
    <property type="nucleotide sequence ID" value="NZ_KE340355.1"/>
</dbReference>
<evidence type="ECO:0000313" key="2">
    <source>
        <dbReference type="Proteomes" id="UP000014568"/>
    </source>
</evidence>
<dbReference type="EMBL" id="ATGI01000038">
    <property type="protein sequence ID" value="EPF70318.1"/>
    <property type="molecule type" value="Genomic_DNA"/>
</dbReference>
<evidence type="ECO:0000313" key="1">
    <source>
        <dbReference type="EMBL" id="EPF70318.1"/>
    </source>
</evidence>
<dbReference type="Proteomes" id="UP000014568">
    <property type="component" value="Unassembled WGS sequence"/>
</dbReference>
<dbReference type="OrthoDB" id="5464833at2"/>
<dbReference type="PATRIC" id="fig|421052.3.peg.3271"/>
<keyword evidence="2" id="KW-1185">Reference proteome</keyword>
<dbReference type="AlphaFoldDB" id="S3MUS9"/>